<dbReference type="Proteomes" id="UP001208888">
    <property type="component" value="Unassembled WGS sequence"/>
</dbReference>
<name>A0AAJ1D3W9_PANAN</name>
<dbReference type="AlphaFoldDB" id="A0AAJ1D3W9"/>
<reference evidence="1" key="1">
    <citation type="submission" date="2022-06" db="EMBL/GenBank/DDBJ databases">
        <title>Dynamics of rice microbiomes reveals core vertical transmitted seed endophytes.</title>
        <authorList>
            <person name="Liao K."/>
            <person name="Zhang X."/>
        </authorList>
    </citation>
    <scope>NUCLEOTIDE SEQUENCE</scope>
    <source>
        <strain evidence="1">JT1-17</strain>
    </source>
</reference>
<evidence type="ECO:0000313" key="1">
    <source>
        <dbReference type="EMBL" id="MCW0346381.1"/>
    </source>
</evidence>
<organism evidence="1 2">
    <name type="scientific">Pantoea ananas</name>
    <name type="common">Erwinia uredovora</name>
    <dbReference type="NCBI Taxonomy" id="553"/>
    <lineage>
        <taxon>Bacteria</taxon>
        <taxon>Pseudomonadati</taxon>
        <taxon>Pseudomonadota</taxon>
        <taxon>Gammaproteobacteria</taxon>
        <taxon>Enterobacterales</taxon>
        <taxon>Erwiniaceae</taxon>
        <taxon>Pantoea</taxon>
    </lineage>
</organism>
<comment type="caution">
    <text evidence="1">The sequence shown here is derived from an EMBL/GenBank/DDBJ whole genome shotgun (WGS) entry which is preliminary data.</text>
</comment>
<dbReference type="EMBL" id="JANFVX010000030">
    <property type="protein sequence ID" value="MCW0346381.1"/>
    <property type="molecule type" value="Genomic_DNA"/>
</dbReference>
<sequence>MCDLSVQHCHIGKAVEALFYDAESVTRLKVIGKLSLMLREESDPVRKNEIVIAITILS</sequence>
<protein>
    <submittedName>
        <fullName evidence="1">Uncharacterized protein</fullName>
    </submittedName>
</protein>
<gene>
    <name evidence="1" type="ORF">NB703_004474</name>
</gene>
<evidence type="ECO:0000313" key="2">
    <source>
        <dbReference type="Proteomes" id="UP001208888"/>
    </source>
</evidence>
<proteinExistence type="predicted"/>
<accession>A0AAJ1D3W9</accession>